<dbReference type="GO" id="GO:0016020">
    <property type="term" value="C:membrane"/>
    <property type="evidence" value="ECO:0007669"/>
    <property type="project" value="UniProtKB-SubCell"/>
</dbReference>
<feature type="transmembrane region" description="Helical" evidence="5">
    <location>
        <begin position="178"/>
        <end position="200"/>
    </location>
</feature>
<keyword evidence="3 5" id="KW-1133">Transmembrane helix</keyword>
<reference evidence="7" key="1">
    <citation type="submission" date="2020-06" db="EMBL/GenBank/DDBJ databases">
        <title>A novel thermopfilic bacterium from Erzurum, Turkey.</title>
        <authorList>
            <person name="Adiguzel A."/>
            <person name="Ay H."/>
            <person name="Baltaci M.O."/>
        </authorList>
    </citation>
    <scope>NUCLEOTIDE SEQUENCE</scope>
    <source>
        <strain evidence="7">P2</strain>
    </source>
</reference>
<comment type="caution">
    <text evidence="7">The sequence shown here is derived from an EMBL/GenBank/DDBJ whole genome shotgun (WGS) entry which is preliminary data.</text>
</comment>
<dbReference type="AlphaFoldDB" id="A0A8J8KBW9"/>
<dbReference type="RefSeq" id="WP_173731250.1">
    <property type="nucleotide sequence ID" value="NZ_JABTTE010000012.1"/>
</dbReference>
<feature type="transmembrane region" description="Helical" evidence="5">
    <location>
        <begin position="520"/>
        <end position="539"/>
    </location>
</feature>
<dbReference type="EMBL" id="JABTTE010000012">
    <property type="protein sequence ID" value="NSL52042.1"/>
    <property type="molecule type" value="Genomic_DNA"/>
</dbReference>
<evidence type="ECO:0000256" key="4">
    <source>
        <dbReference type="ARBA" id="ARBA00023136"/>
    </source>
</evidence>
<evidence type="ECO:0000256" key="3">
    <source>
        <dbReference type="ARBA" id="ARBA00022989"/>
    </source>
</evidence>
<dbReference type="InterPro" id="IPR051533">
    <property type="entry name" value="WaaL-like"/>
</dbReference>
<evidence type="ECO:0000256" key="2">
    <source>
        <dbReference type="ARBA" id="ARBA00022692"/>
    </source>
</evidence>
<evidence type="ECO:0000256" key="5">
    <source>
        <dbReference type="SAM" id="Phobius"/>
    </source>
</evidence>
<gene>
    <name evidence="7" type="ORF">HR057_09790</name>
</gene>
<evidence type="ECO:0000256" key="1">
    <source>
        <dbReference type="ARBA" id="ARBA00004141"/>
    </source>
</evidence>
<dbReference type="PANTHER" id="PTHR37422:SF13">
    <property type="entry name" value="LIPOPOLYSACCHARIDE BIOSYNTHESIS PROTEIN PA4999-RELATED"/>
    <property type="match status" value="1"/>
</dbReference>
<proteinExistence type="predicted"/>
<feature type="transmembrane region" description="Helical" evidence="5">
    <location>
        <begin position="152"/>
        <end position="171"/>
    </location>
</feature>
<keyword evidence="2 5" id="KW-0812">Transmembrane</keyword>
<feature type="transmembrane region" description="Helical" evidence="5">
    <location>
        <begin position="284"/>
        <end position="300"/>
    </location>
</feature>
<feature type="transmembrane region" description="Helical" evidence="5">
    <location>
        <begin position="115"/>
        <end position="137"/>
    </location>
</feature>
<dbReference type="InterPro" id="IPR007016">
    <property type="entry name" value="O-antigen_ligase-rel_domated"/>
</dbReference>
<keyword evidence="7" id="KW-0436">Ligase</keyword>
<feature type="transmembrane region" description="Helical" evidence="5">
    <location>
        <begin position="312"/>
        <end position="329"/>
    </location>
</feature>
<feature type="transmembrane region" description="Helical" evidence="5">
    <location>
        <begin position="83"/>
        <end position="103"/>
    </location>
</feature>
<organism evidence="7 8">
    <name type="scientific">Calidifontibacillus erzurumensis</name>
    <dbReference type="NCBI Taxonomy" id="2741433"/>
    <lineage>
        <taxon>Bacteria</taxon>
        <taxon>Bacillati</taxon>
        <taxon>Bacillota</taxon>
        <taxon>Bacilli</taxon>
        <taxon>Bacillales</taxon>
        <taxon>Bacillaceae</taxon>
        <taxon>Calidifontibacillus/Schinkia group</taxon>
        <taxon>Calidifontibacillus</taxon>
    </lineage>
</organism>
<feature type="transmembrane region" description="Helical" evidence="5">
    <location>
        <begin position="483"/>
        <end position="504"/>
    </location>
</feature>
<feature type="transmembrane region" description="Helical" evidence="5">
    <location>
        <begin position="39"/>
        <end position="63"/>
    </location>
</feature>
<evidence type="ECO:0000259" key="6">
    <source>
        <dbReference type="Pfam" id="PF04932"/>
    </source>
</evidence>
<protein>
    <submittedName>
        <fullName evidence="7">O-antigen ligase family protein</fullName>
    </submittedName>
</protein>
<evidence type="ECO:0000313" key="7">
    <source>
        <dbReference type="EMBL" id="NSL52042.1"/>
    </source>
</evidence>
<dbReference type="GO" id="GO:0016874">
    <property type="term" value="F:ligase activity"/>
    <property type="evidence" value="ECO:0007669"/>
    <property type="project" value="UniProtKB-KW"/>
</dbReference>
<dbReference type="PANTHER" id="PTHR37422">
    <property type="entry name" value="TEICHURONIC ACID BIOSYNTHESIS PROTEIN TUAE"/>
    <property type="match status" value="1"/>
</dbReference>
<keyword evidence="4 5" id="KW-0472">Membrane</keyword>
<comment type="subcellular location">
    <subcellularLocation>
        <location evidence="1">Membrane</location>
        <topology evidence="1">Multi-pass membrane protein</topology>
    </subcellularLocation>
</comment>
<feature type="transmembrane region" description="Helical" evidence="5">
    <location>
        <begin position="545"/>
        <end position="563"/>
    </location>
</feature>
<sequence length="569" mass="64182">MGYTEYRKYYSKKITNNANDIQKEQDKRDVQEAQIVDKIIFGMLIIILAILPLITRLKVTYFISPLISQNPNLGSSTVGDVFTYYKFIFLIFTTSILLILFLYRTFGIGIPIKKSIINLPLAFLSLFVTLSAVFAPYKSLALVGMYNRHEGAITYLCYFTLLFIASNLTYTKKMLHKIIYALYPLAIVNAVLGLLGFYGIELINNSFIRALLFPSDIQEESITAGSNFITTINHGNYVSGISAVLITIFLMMFILDKNKIRQALNGFMAILTFAMLLSSLSRSGFLTFVIILPILAILLVRSSEKLKSYSKLAIQLTAFAIIFVVMASNNPKVWDESIGMFISNNPFVKEEQASRISLQAAQVEMFNQNNKLNNSIININGYKTFVLDQLNKKEFVSKVYAETNDETNETFPLPKLPEPGVGPGSGRLFIWENTLELVKQRPLMGYGLDTFVFHFPQYDPDKIANIETHTVIVDKPHNLYINILYGSGVLALLALLALFGIFFVKGLKRIFTQKLDHEEAIVFISLFIGWLAYLVQALFNDSVIGTAPVFWVVFGTVIALVEINKEKVH</sequence>
<accession>A0A8J8KBW9</accession>
<dbReference type="Pfam" id="PF04932">
    <property type="entry name" value="Wzy_C"/>
    <property type="match status" value="1"/>
</dbReference>
<feature type="transmembrane region" description="Helical" evidence="5">
    <location>
        <begin position="262"/>
        <end position="278"/>
    </location>
</feature>
<dbReference type="Proteomes" id="UP000625804">
    <property type="component" value="Unassembled WGS sequence"/>
</dbReference>
<feature type="domain" description="O-antigen ligase-related" evidence="6">
    <location>
        <begin position="268"/>
        <end position="496"/>
    </location>
</feature>
<evidence type="ECO:0000313" key="8">
    <source>
        <dbReference type="Proteomes" id="UP000625804"/>
    </source>
</evidence>
<keyword evidence="8" id="KW-1185">Reference proteome</keyword>
<name>A0A8J8KBW9_9BACI</name>
<feature type="transmembrane region" description="Helical" evidence="5">
    <location>
        <begin position="237"/>
        <end position="255"/>
    </location>
</feature>